<dbReference type="PANTHER" id="PTHR46905:SF7">
    <property type="entry name" value="RING-H2 FINGER PROTEIN ATL78"/>
    <property type="match status" value="1"/>
</dbReference>
<evidence type="ECO:0000256" key="10">
    <source>
        <dbReference type="SAM" id="MobiDB-lite"/>
    </source>
</evidence>
<dbReference type="GO" id="GO:0016020">
    <property type="term" value="C:membrane"/>
    <property type="evidence" value="ECO:0007669"/>
    <property type="project" value="UniProtKB-SubCell"/>
</dbReference>
<evidence type="ECO:0000256" key="7">
    <source>
        <dbReference type="ARBA" id="ARBA00023136"/>
    </source>
</evidence>
<dbReference type="GO" id="GO:0008270">
    <property type="term" value="F:zinc ion binding"/>
    <property type="evidence" value="ECO:0007669"/>
    <property type="project" value="UniProtKB-KW"/>
</dbReference>
<protein>
    <recommendedName>
        <fullName evidence="12">RING-type domain-containing protein</fullName>
    </recommendedName>
</protein>
<feature type="region of interest" description="Disordered" evidence="10">
    <location>
        <begin position="283"/>
        <end position="308"/>
    </location>
</feature>
<evidence type="ECO:0000313" key="14">
    <source>
        <dbReference type="Proteomes" id="UP000688137"/>
    </source>
</evidence>
<dbReference type="PROSITE" id="PS50089">
    <property type="entry name" value="ZF_RING_2"/>
    <property type="match status" value="1"/>
</dbReference>
<dbReference type="Pfam" id="PF13639">
    <property type="entry name" value="zf-RING_2"/>
    <property type="match status" value="1"/>
</dbReference>
<dbReference type="EMBL" id="CAJJDM010000010">
    <property type="protein sequence ID" value="CAD8049289.1"/>
    <property type="molecule type" value="Genomic_DNA"/>
</dbReference>
<keyword evidence="6 11" id="KW-1133">Transmembrane helix</keyword>
<name>A0A8S1K250_PARPR</name>
<keyword evidence="14" id="KW-1185">Reference proteome</keyword>
<feature type="compositionally biased region" description="Polar residues" evidence="10">
    <location>
        <begin position="285"/>
        <end position="305"/>
    </location>
</feature>
<evidence type="ECO:0000256" key="6">
    <source>
        <dbReference type="ARBA" id="ARBA00022989"/>
    </source>
</evidence>
<reference evidence="13" key="1">
    <citation type="submission" date="2021-01" db="EMBL/GenBank/DDBJ databases">
        <authorList>
            <consortium name="Genoscope - CEA"/>
            <person name="William W."/>
        </authorList>
    </citation>
    <scope>NUCLEOTIDE SEQUENCE</scope>
</reference>
<evidence type="ECO:0000256" key="3">
    <source>
        <dbReference type="ARBA" id="ARBA00022692"/>
    </source>
</evidence>
<accession>A0A8S1K250</accession>
<evidence type="ECO:0000313" key="13">
    <source>
        <dbReference type="EMBL" id="CAD8049289.1"/>
    </source>
</evidence>
<sequence length="323" mass="37268">MILIIPLKTSSTSLLIEINSNTGIIAYLGCQYDKDFIPFYQSNSFYETEISTGIIKLTKDDIQYCQENLNEIESSLGIQMENYVILLLVNDRNQQTQVELKLQIDSNKDDNSGLELYYILAGALGALIVALLIIICVVYFQRKARRINNGVQNIINQRQLSLQGNIKKKLRQDHIPVELYEQILQEYPGLIEISDCQICLVEFQKQDLVKLTYCLHLFHSTCLDEWRKRNQTCPFCREDLNKKKGIQLRIEEKIHQLGVIQGDAMQIDEHKLAELQKREQRLKHLQQTSSPNSANPLSQKENTPSPFLKGDIITQQLCLQLKK</sequence>
<keyword evidence="9" id="KW-0863">Zinc-finger</keyword>
<keyword evidence="2" id="KW-0808">Transferase</keyword>
<keyword evidence="4" id="KW-0479">Metal-binding</keyword>
<keyword evidence="5" id="KW-0862">Zinc</keyword>
<dbReference type="AlphaFoldDB" id="A0A8S1K250"/>
<dbReference type="PANTHER" id="PTHR46905">
    <property type="entry name" value="RING-H2 FINGER PROTEIN ATL78"/>
    <property type="match status" value="1"/>
</dbReference>
<evidence type="ECO:0000256" key="2">
    <source>
        <dbReference type="ARBA" id="ARBA00022679"/>
    </source>
</evidence>
<evidence type="ECO:0000256" key="11">
    <source>
        <dbReference type="SAM" id="Phobius"/>
    </source>
</evidence>
<organism evidence="13 14">
    <name type="scientific">Paramecium primaurelia</name>
    <dbReference type="NCBI Taxonomy" id="5886"/>
    <lineage>
        <taxon>Eukaryota</taxon>
        <taxon>Sar</taxon>
        <taxon>Alveolata</taxon>
        <taxon>Ciliophora</taxon>
        <taxon>Intramacronucleata</taxon>
        <taxon>Oligohymenophorea</taxon>
        <taxon>Peniculida</taxon>
        <taxon>Parameciidae</taxon>
        <taxon>Paramecium</taxon>
    </lineage>
</organism>
<evidence type="ECO:0000256" key="8">
    <source>
        <dbReference type="ARBA" id="ARBA00024209"/>
    </source>
</evidence>
<evidence type="ECO:0000256" key="4">
    <source>
        <dbReference type="ARBA" id="ARBA00022723"/>
    </source>
</evidence>
<dbReference type="InterPro" id="IPR001841">
    <property type="entry name" value="Znf_RING"/>
</dbReference>
<evidence type="ECO:0000259" key="12">
    <source>
        <dbReference type="PROSITE" id="PS50089"/>
    </source>
</evidence>
<gene>
    <name evidence="13" type="ORF">PPRIM_AZ9-3.1.T0130390</name>
</gene>
<dbReference type="SMART" id="SM00184">
    <property type="entry name" value="RING"/>
    <property type="match status" value="1"/>
</dbReference>
<feature type="domain" description="RING-type" evidence="12">
    <location>
        <begin position="196"/>
        <end position="237"/>
    </location>
</feature>
<evidence type="ECO:0000256" key="5">
    <source>
        <dbReference type="ARBA" id="ARBA00022833"/>
    </source>
</evidence>
<dbReference type="GO" id="GO:0016740">
    <property type="term" value="F:transferase activity"/>
    <property type="evidence" value="ECO:0007669"/>
    <property type="project" value="UniProtKB-KW"/>
</dbReference>
<feature type="transmembrane region" description="Helical" evidence="11">
    <location>
        <begin position="116"/>
        <end position="140"/>
    </location>
</feature>
<comment type="similarity">
    <text evidence="8">Belongs to the RING-type zinc finger family. ATL subfamily.</text>
</comment>
<evidence type="ECO:0000256" key="1">
    <source>
        <dbReference type="ARBA" id="ARBA00004167"/>
    </source>
</evidence>
<keyword evidence="3 11" id="KW-0812">Transmembrane</keyword>
<comment type="caution">
    <text evidence="13">The sequence shown here is derived from an EMBL/GenBank/DDBJ whole genome shotgun (WGS) entry which is preliminary data.</text>
</comment>
<comment type="subcellular location">
    <subcellularLocation>
        <location evidence="1">Membrane</location>
        <topology evidence="1">Single-pass membrane protein</topology>
    </subcellularLocation>
</comment>
<dbReference type="GO" id="GO:0016567">
    <property type="term" value="P:protein ubiquitination"/>
    <property type="evidence" value="ECO:0007669"/>
    <property type="project" value="InterPro"/>
</dbReference>
<dbReference type="Proteomes" id="UP000688137">
    <property type="component" value="Unassembled WGS sequence"/>
</dbReference>
<dbReference type="InterPro" id="IPR044602">
    <property type="entry name" value="ATL10/ATL72-79-like"/>
</dbReference>
<keyword evidence="7 11" id="KW-0472">Membrane</keyword>
<proteinExistence type="inferred from homology"/>
<evidence type="ECO:0000256" key="9">
    <source>
        <dbReference type="PROSITE-ProRule" id="PRU00175"/>
    </source>
</evidence>